<dbReference type="Gene3D" id="1.10.260.40">
    <property type="entry name" value="lambda repressor-like DNA-binding domains"/>
    <property type="match status" value="1"/>
</dbReference>
<comment type="caution">
    <text evidence="2">The sequence shown here is derived from an EMBL/GenBank/DDBJ whole genome shotgun (WGS) entry which is preliminary data.</text>
</comment>
<dbReference type="CDD" id="cd00093">
    <property type="entry name" value="HTH_XRE"/>
    <property type="match status" value="1"/>
</dbReference>
<dbReference type="EMBL" id="BOMM01000017">
    <property type="protein sequence ID" value="GIE10712.1"/>
    <property type="molecule type" value="Genomic_DNA"/>
</dbReference>
<dbReference type="InterPro" id="IPR010982">
    <property type="entry name" value="Lambda_DNA-bd_dom_sf"/>
</dbReference>
<dbReference type="InterPro" id="IPR001387">
    <property type="entry name" value="Cro/C1-type_HTH"/>
</dbReference>
<sequence length="142" mass="15681">MQRRIVVAHPDFGRKLKELREKHGLSLRRLGGMIHCSHGHLWDLESGIKRPSLSVAVLLDQALEAGGQLSAMVSEVSADTGRRGVAVEQAMVAMPSGLEFAPDWRHGIDVAVDLWRGDMQRRNLLRQVGFSATASCQRRCDG</sequence>
<accession>A0A919MK10</accession>
<dbReference type="SMART" id="SM00530">
    <property type="entry name" value="HTH_XRE"/>
    <property type="match status" value="1"/>
</dbReference>
<dbReference type="Proteomes" id="UP000598174">
    <property type="component" value="Unassembled WGS sequence"/>
</dbReference>
<protein>
    <recommendedName>
        <fullName evidence="1">HTH cro/C1-type domain-containing protein</fullName>
    </recommendedName>
</protein>
<reference evidence="2" key="1">
    <citation type="submission" date="2021-01" db="EMBL/GenBank/DDBJ databases">
        <title>Whole genome shotgun sequence of Actinoplanes ferrugineus NBRC 15555.</title>
        <authorList>
            <person name="Komaki H."/>
            <person name="Tamura T."/>
        </authorList>
    </citation>
    <scope>NUCLEOTIDE SEQUENCE</scope>
    <source>
        <strain evidence="2">NBRC 15555</strain>
    </source>
</reference>
<dbReference type="AlphaFoldDB" id="A0A919MK10"/>
<feature type="domain" description="HTH cro/C1-type" evidence="1">
    <location>
        <begin position="16"/>
        <end position="69"/>
    </location>
</feature>
<dbReference type="PROSITE" id="PS50943">
    <property type="entry name" value="HTH_CROC1"/>
    <property type="match status" value="1"/>
</dbReference>
<gene>
    <name evidence="2" type="ORF">Afe05nite_25520</name>
</gene>
<dbReference type="Pfam" id="PF13560">
    <property type="entry name" value="HTH_31"/>
    <property type="match status" value="1"/>
</dbReference>
<evidence type="ECO:0000313" key="3">
    <source>
        <dbReference type="Proteomes" id="UP000598174"/>
    </source>
</evidence>
<evidence type="ECO:0000259" key="1">
    <source>
        <dbReference type="PROSITE" id="PS50943"/>
    </source>
</evidence>
<dbReference type="GO" id="GO:0003677">
    <property type="term" value="F:DNA binding"/>
    <property type="evidence" value="ECO:0007669"/>
    <property type="project" value="InterPro"/>
</dbReference>
<name>A0A919MK10_9ACTN</name>
<keyword evidence="3" id="KW-1185">Reference proteome</keyword>
<evidence type="ECO:0000313" key="2">
    <source>
        <dbReference type="EMBL" id="GIE10712.1"/>
    </source>
</evidence>
<proteinExistence type="predicted"/>
<dbReference type="SUPFAM" id="SSF47413">
    <property type="entry name" value="lambda repressor-like DNA-binding domains"/>
    <property type="match status" value="1"/>
</dbReference>
<organism evidence="2 3">
    <name type="scientific">Paractinoplanes ferrugineus</name>
    <dbReference type="NCBI Taxonomy" id="113564"/>
    <lineage>
        <taxon>Bacteria</taxon>
        <taxon>Bacillati</taxon>
        <taxon>Actinomycetota</taxon>
        <taxon>Actinomycetes</taxon>
        <taxon>Micromonosporales</taxon>
        <taxon>Micromonosporaceae</taxon>
        <taxon>Paractinoplanes</taxon>
    </lineage>
</organism>